<dbReference type="SUPFAM" id="SSF49785">
    <property type="entry name" value="Galactose-binding domain-like"/>
    <property type="match status" value="2"/>
</dbReference>
<dbReference type="Pfam" id="PF13363">
    <property type="entry name" value="BetaGal_dom3"/>
    <property type="match status" value="1"/>
</dbReference>
<evidence type="ECO:0000256" key="8">
    <source>
        <dbReference type="RuleBase" id="RU000675"/>
    </source>
</evidence>
<dbReference type="Gene3D" id="2.60.120.260">
    <property type="entry name" value="Galactose-binding domain-like"/>
    <property type="match status" value="2"/>
</dbReference>
<keyword evidence="7 8" id="KW-0326">Glycosidase</keyword>
<evidence type="ECO:0000259" key="11">
    <source>
        <dbReference type="SMART" id="SM01029"/>
    </source>
</evidence>
<dbReference type="Gene3D" id="3.20.20.80">
    <property type="entry name" value="Glycosidases"/>
    <property type="match status" value="1"/>
</dbReference>
<evidence type="ECO:0000256" key="1">
    <source>
        <dbReference type="ARBA" id="ARBA00001412"/>
    </source>
</evidence>
<dbReference type="Pfam" id="PF10435">
    <property type="entry name" value="BetaGal_dom2"/>
    <property type="match status" value="1"/>
</dbReference>
<dbReference type="SMART" id="SM01029">
    <property type="entry name" value="BetaGal_dom2"/>
    <property type="match status" value="1"/>
</dbReference>
<dbReference type="GO" id="GO:0005975">
    <property type="term" value="P:carbohydrate metabolic process"/>
    <property type="evidence" value="ECO:0007669"/>
    <property type="project" value="InterPro"/>
</dbReference>
<keyword evidence="4 10" id="KW-0732">Signal</keyword>
<feature type="signal peptide" evidence="10">
    <location>
        <begin position="1"/>
        <end position="25"/>
    </location>
</feature>
<evidence type="ECO:0000256" key="2">
    <source>
        <dbReference type="ARBA" id="ARBA00009809"/>
    </source>
</evidence>
<evidence type="ECO:0000256" key="3">
    <source>
        <dbReference type="ARBA" id="ARBA00012756"/>
    </source>
</evidence>
<dbReference type="AlphaFoldDB" id="A0A9W4U3G4"/>
<dbReference type="InterPro" id="IPR019801">
    <property type="entry name" value="Glyco_hydro_35_CS"/>
</dbReference>
<dbReference type="Proteomes" id="UP001152607">
    <property type="component" value="Unassembled WGS sequence"/>
</dbReference>
<dbReference type="InterPro" id="IPR025300">
    <property type="entry name" value="BetaGal_jelly_roll_dom"/>
</dbReference>
<dbReference type="EC" id="3.2.1.23" evidence="3 8"/>
<dbReference type="FunFam" id="3.20.20.80:FF:000040">
    <property type="entry name" value="Beta-galactosidase A"/>
    <property type="match status" value="1"/>
</dbReference>
<dbReference type="GO" id="GO:0004565">
    <property type="term" value="F:beta-galactosidase activity"/>
    <property type="evidence" value="ECO:0007669"/>
    <property type="project" value="UniProtKB-EC"/>
</dbReference>
<accession>A0A9W4U3G4</accession>
<keyword evidence="6" id="KW-0325">Glycoprotein</keyword>
<protein>
    <recommendedName>
        <fullName evidence="3 8">Beta-galactosidase</fullName>
        <ecNumber evidence="3 8">3.2.1.23</ecNumber>
    </recommendedName>
</protein>
<comment type="caution">
    <text evidence="12">The sequence shown here is derived from an EMBL/GenBank/DDBJ whole genome shotgun (WGS) entry which is preliminary data.</text>
</comment>
<dbReference type="OrthoDB" id="1657402at2759"/>
<dbReference type="SUPFAM" id="SSF51011">
    <property type="entry name" value="Glycosyl hydrolase domain"/>
    <property type="match status" value="1"/>
</dbReference>
<dbReference type="FunFam" id="2.60.120.260:FF:000065">
    <property type="entry name" value="Beta-galactosidase A"/>
    <property type="match status" value="1"/>
</dbReference>
<dbReference type="InterPro" id="IPR008979">
    <property type="entry name" value="Galactose-bd-like_sf"/>
</dbReference>
<feature type="chain" id="PRO_5040874469" description="Beta-galactosidase" evidence="10">
    <location>
        <begin position="26"/>
        <end position="1043"/>
    </location>
</feature>
<gene>
    <name evidence="12" type="ORF">PDIGIT_LOCUS694</name>
</gene>
<dbReference type="Gene3D" id="2.60.390.10">
    <property type="entry name" value="Beta-galactosidase, domain 3"/>
    <property type="match status" value="1"/>
</dbReference>
<dbReference type="InterPro" id="IPR036833">
    <property type="entry name" value="BetaGal_dom3_sf"/>
</dbReference>
<dbReference type="EMBL" id="CAOQHR010000001">
    <property type="protein sequence ID" value="CAI6243928.1"/>
    <property type="molecule type" value="Genomic_DNA"/>
</dbReference>
<organism evidence="12 13">
    <name type="scientific">Periconia digitata</name>
    <dbReference type="NCBI Taxonomy" id="1303443"/>
    <lineage>
        <taxon>Eukaryota</taxon>
        <taxon>Fungi</taxon>
        <taxon>Dikarya</taxon>
        <taxon>Ascomycota</taxon>
        <taxon>Pezizomycotina</taxon>
        <taxon>Dothideomycetes</taxon>
        <taxon>Pleosporomycetidae</taxon>
        <taxon>Pleosporales</taxon>
        <taxon>Massarineae</taxon>
        <taxon>Periconiaceae</taxon>
        <taxon>Periconia</taxon>
    </lineage>
</organism>
<evidence type="ECO:0000313" key="12">
    <source>
        <dbReference type="EMBL" id="CAI6243928.1"/>
    </source>
</evidence>
<dbReference type="InterPro" id="IPR018954">
    <property type="entry name" value="Betagal_dom2"/>
</dbReference>
<sequence>MRAVSVALTWAWGLCSLLNAGGVEGMSLRGGRPSGLMVRDEQPLQDIVTWDEDSIFIHGERVFLYSGEVHPYRLPVPDLHLDIFQKIKALGYNCVSFYVDWALLEGEPGVYRAEGIFDLQPFFDAAQKAGIWLIARPGPYINAEVSGGGFPGWIQRINGTLRTAAQDFLNATDLYMSEIGKTIASAQITNGGPIILVQPENEYTQALSSIKPFPDPAYMTYIYAQLRSAGIVVPLISNDASPKGYNAPGQEAPVDIYGHDGYPLGFDCANPTVWPDGKLPTNWRDLHEEQSPTTPYSILEFQAGSFDPWGGPGFEKCATLVGAEFQRVFYKQLYSFGVTVLNLYMTWGGTNWGNLGHPGGYTSYDYAAIIRENRLVDREKYSEQKLQANFFAVSPSYLTATRGNASTTSHSTSPDLAVTPAYGKDGSGYYFVRHEPYNSRDETQYKLTVKTSAFGDIEIPQYNGSEALSLNGRDAKVHVTDYDVGGATVVYSTAEIFTWQKYEDKTVLVVYGGPGETHELVLAVTGLEVLEGKDEVKSISTRGYTLLNFKSEAGKRKVARVGVSAPYIYVYMLDRNEAYNYWTVPISSSSPTNATTTSSLILKAGYLVRTASLSSTSTIALTGDLNTTTTPLEVIGFPPSTANSTSLTFNNIPFPLSISPKTSYSLQTTLTHTPPAITIPKLAELEWYKIDSLPELGASYSDSAWVDADLATTTNTLKPLLTPTSLYGADYGFHTGSLVFRGHFTATGEETSFYIATQGGSAFGHSVFLNQDFVGSWTGYDAAIVGNGTYALPRKLIKGDSYVITVVIDNMGLDENWTIGTETMKNPRGILDYAFPGAGGNSSTKVAWKITGNLGAEKYKDVLRGPLNEGALWAERMGLHLPGALAATRDSLPWVESGPPLSSSSSSATGNASANAPGISFFATTFDLDISDDYDVPLSFVFANASSTAYRAQLFVNGFHYGKFVSNVGPQTVFPVPEGILDYRGENYLGVTVWVLEESGVGGGNGTALGGLELVADGGVIWSGKEKVRIVEGERYVEREGAY</sequence>
<comment type="similarity">
    <text evidence="2 9">Belongs to the glycosyl hydrolase 35 family.</text>
</comment>
<dbReference type="PROSITE" id="PS01182">
    <property type="entry name" value="GLYCOSYL_HYDROL_F35"/>
    <property type="match status" value="1"/>
</dbReference>
<evidence type="ECO:0000256" key="6">
    <source>
        <dbReference type="ARBA" id="ARBA00023180"/>
    </source>
</evidence>
<dbReference type="Pfam" id="PF13364">
    <property type="entry name" value="BetaGal_ABD2"/>
    <property type="match status" value="2"/>
</dbReference>
<keyword evidence="5 8" id="KW-0378">Hydrolase</keyword>
<dbReference type="InterPro" id="IPR037110">
    <property type="entry name" value="Betagal_dom2_sf"/>
</dbReference>
<dbReference type="SUPFAM" id="SSF51445">
    <property type="entry name" value="(Trans)glycosidases"/>
    <property type="match status" value="1"/>
</dbReference>
<dbReference type="InterPro" id="IPR031330">
    <property type="entry name" value="Gly_Hdrlase_35_cat"/>
</dbReference>
<dbReference type="InterPro" id="IPR025972">
    <property type="entry name" value="BetaGal_dom3"/>
</dbReference>
<evidence type="ECO:0000256" key="4">
    <source>
        <dbReference type="ARBA" id="ARBA00022729"/>
    </source>
</evidence>
<evidence type="ECO:0000256" key="9">
    <source>
        <dbReference type="RuleBase" id="RU003679"/>
    </source>
</evidence>
<feature type="domain" description="Beta-galactosidase" evidence="11">
    <location>
        <begin position="397"/>
        <end position="581"/>
    </location>
</feature>
<evidence type="ECO:0000313" key="13">
    <source>
        <dbReference type="Proteomes" id="UP001152607"/>
    </source>
</evidence>
<dbReference type="Pfam" id="PF01301">
    <property type="entry name" value="Glyco_hydro_35"/>
    <property type="match status" value="1"/>
</dbReference>
<dbReference type="InterPro" id="IPR017853">
    <property type="entry name" value="GH"/>
</dbReference>
<dbReference type="PANTHER" id="PTHR23421">
    <property type="entry name" value="BETA-GALACTOSIDASE RELATED"/>
    <property type="match status" value="1"/>
</dbReference>
<comment type="catalytic activity">
    <reaction evidence="1 8">
        <text>Hydrolysis of terminal non-reducing beta-D-galactose residues in beta-D-galactosides.</text>
        <dbReference type="EC" id="3.2.1.23"/>
    </reaction>
</comment>
<evidence type="ECO:0000256" key="5">
    <source>
        <dbReference type="ARBA" id="ARBA00022801"/>
    </source>
</evidence>
<dbReference type="InterPro" id="IPR001944">
    <property type="entry name" value="Glycoside_Hdrlase_35"/>
</dbReference>
<proteinExistence type="inferred from homology"/>
<dbReference type="SUPFAM" id="SSF117100">
    <property type="entry name" value="Beta-galactosidase LacA, domain 3"/>
    <property type="match status" value="1"/>
</dbReference>
<dbReference type="Gene3D" id="2.102.20.10">
    <property type="entry name" value="Beta-galactosidase, domain 2"/>
    <property type="match status" value="1"/>
</dbReference>
<dbReference type="PRINTS" id="PR00742">
    <property type="entry name" value="GLHYDRLASE35"/>
</dbReference>
<evidence type="ECO:0000256" key="7">
    <source>
        <dbReference type="ARBA" id="ARBA00023295"/>
    </source>
</evidence>
<name>A0A9W4U3G4_9PLEO</name>
<keyword evidence="13" id="KW-1185">Reference proteome</keyword>
<evidence type="ECO:0000256" key="10">
    <source>
        <dbReference type="SAM" id="SignalP"/>
    </source>
</evidence>
<reference evidence="12" key="1">
    <citation type="submission" date="2023-01" db="EMBL/GenBank/DDBJ databases">
        <authorList>
            <person name="Van Ghelder C."/>
            <person name="Rancurel C."/>
        </authorList>
    </citation>
    <scope>NUCLEOTIDE SEQUENCE</scope>
    <source>
        <strain evidence="12">CNCM I-4278</strain>
    </source>
</reference>